<name>A0A9W8K1D1_9AGAR</name>
<evidence type="ECO:0000256" key="2">
    <source>
        <dbReference type="SAM" id="SignalP"/>
    </source>
</evidence>
<feature type="chain" id="PRO_5040895468" evidence="2">
    <location>
        <begin position="17"/>
        <end position="394"/>
    </location>
</feature>
<gene>
    <name evidence="3" type="ORF">NLJ89_g5254</name>
</gene>
<organism evidence="3 4">
    <name type="scientific">Agrocybe chaxingu</name>
    <dbReference type="NCBI Taxonomy" id="84603"/>
    <lineage>
        <taxon>Eukaryota</taxon>
        <taxon>Fungi</taxon>
        <taxon>Dikarya</taxon>
        <taxon>Basidiomycota</taxon>
        <taxon>Agaricomycotina</taxon>
        <taxon>Agaricomycetes</taxon>
        <taxon>Agaricomycetidae</taxon>
        <taxon>Agaricales</taxon>
        <taxon>Agaricineae</taxon>
        <taxon>Strophariaceae</taxon>
        <taxon>Agrocybe</taxon>
    </lineage>
</organism>
<accession>A0A9W8K1D1</accession>
<feature type="signal peptide" evidence="2">
    <location>
        <begin position="1"/>
        <end position="16"/>
    </location>
</feature>
<dbReference type="PANTHER" id="PTHR35043:SF7">
    <property type="entry name" value="TRANSCRIPTION FACTOR DOMAIN-CONTAINING PROTEIN"/>
    <property type="match status" value="1"/>
</dbReference>
<dbReference type="OrthoDB" id="9451547at2759"/>
<dbReference type="PANTHER" id="PTHR35043">
    <property type="entry name" value="TRANSCRIPTION FACTOR DOMAIN-CONTAINING PROTEIN"/>
    <property type="match status" value="1"/>
</dbReference>
<protein>
    <submittedName>
        <fullName evidence="3">Uncharacterized protein</fullName>
    </submittedName>
</protein>
<sequence>MLLLFTLVYLLHSIEAETASMPVSSPLPDFDRLIYVRQDSGAAPVSTCTCPDTRSIWNIVWSCFSTIFICTWLSVHPNIPGPQESPWAIRGRRLKLMIWAFIGPELFVIWAYRQRFMAKKIAERYRSRGWTITHGFFLVMGGFHLYDGENDLGVLSVQRFNSMIESNTIDFPSELTREDIEDKSKADGLSKGITILQTSWFVLQCIARGVQKLPLTELEVVTLALASLNALIYGLWWNKPLDIQRCLNIRLKASSTAIEQPTKSNPDQVIEENDRSLIPAPITTDLEKNTLVSPSARDEDPRTGPKNIVPGRISRVHASMILWLKVTREEFRDYRASERRRRELRAERLTLTRLLLHRLVAELFIIPINELTEGEFQIPEGFDRCDRLYSSGSE</sequence>
<reference evidence="3" key="1">
    <citation type="submission" date="2022-07" db="EMBL/GenBank/DDBJ databases">
        <title>Genome Sequence of Agrocybe chaxingu.</title>
        <authorList>
            <person name="Buettner E."/>
        </authorList>
    </citation>
    <scope>NUCLEOTIDE SEQUENCE</scope>
    <source>
        <strain evidence="3">MP-N11</strain>
    </source>
</reference>
<proteinExistence type="predicted"/>
<dbReference type="AlphaFoldDB" id="A0A9W8K1D1"/>
<comment type="caution">
    <text evidence="3">The sequence shown here is derived from an EMBL/GenBank/DDBJ whole genome shotgun (WGS) entry which is preliminary data.</text>
</comment>
<keyword evidence="2" id="KW-0732">Signal</keyword>
<keyword evidence="4" id="KW-1185">Reference proteome</keyword>
<evidence type="ECO:0000313" key="4">
    <source>
        <dbReference type="Proteomes" id="UP001148786"/>
    </source>
</evidence>
<evidence type="ECO:0000256" key="1">
    <source>
        <dbReference type="SAM" id="MobiDB-lite"/>
    </source>
</evidence>
<feature type="region of interest" description="Disordered" evidence="1">
    <location>
        <begin position="289"/>
        <end position="309"/>
    </location>
</feature>
<dbReference type="Proteomes" id="UP001148786">
    <property type="component" value="Unassembled WGS sequence"/>
</dbReference>
<dbReference type="EMBL" id="JANKHO010000482">
    <property type="protein sequence ID" value="KAJ3509368.1"/>
    <property type="molecule type" value="Genomic_DNA"/>
</dbReference>
<evidence type="ECO:0000313" key="3">
    <source>
        <dbReference type="EMBL" id="KAJ3509368.1"/>
    </source>
</evidence>